<dbReference type="Proteomes" id="UP000008922">
    <property type="component" value="Chromosome"/>
</dbReference>
<comment type="cofactor">
    <cofactor evidence="1">
        <name>pyridoxal 5'-phosphate</name>
        <dbReference type="ChEBI" id="CHEBI:597326"/>
    </cofactor>
</comment>
<feature type="domain" description="Aminotransferase class I/classII large" evidence="6">
    <location>
        <begin position="32"/>
        <end position="376"/>
    </location>
</feature>
<dbReference type="Pfam" id="PF00155">
    <property type="entry name" value="Aminotran_1_2"/>
    <property type="match status" value="1"/>
</dbReference>
<evidence type="ECO:0000256" key="4">
    <source>
        <dbReference type="ARBA" id="ARBA00023239"/>
    </source>
</evidence>
<dbReference type="EMBL" id="AP012029">
    <property type="protein sequence ID" value="BAJ63658.1"/>
    <property type="molecule type" value="Genomic_DNA"/>
</dbReference>
<dbReference type="FunCoup" id="E8N5E4">
    <property type="interactions" value="189"/>
</dbReference>
<keyword evidence="8" id="KW-1185">Reference proteome</keyword>
<dbReference type="EC" id="4.4.1.13" evidence="2"/>
<evidence type="ECO:0000256" key="3">
    <source>
        <dbReference type="ARBA" id="ARBA00022898"/>
    </source>
</evidence>
<dbReference type="CDD" id="cd00609">
    <property type="entry name" value="AAT_like"/>
    <property type="match status" value="1"/>
</dbReference>
<dbReference type="GO" id="GO:0030170">
    <property type="term" value="F:pyridoxal phosphate binding"/>
    <property type="evidence" value="ECO:0007669"/>
    <property type="project" value="InterPro"/>
</dbReference>
<gene>
    <name evidence="7" type="ordered locus">ANT_16320</name>
</gene>
<dbReference type="OrthoDB" id="9802872at2"/>
<keyword evidence="3" id="KW-0663">Pyridoxal phosphate</keyword>
<dbReference type="PANTHER" id="PTHR43525:SF1">
    <property type="entry name" value="PROTEIN MALY"/>
    <property type="match status" value="1"/>
</dbReference>
<accession>E8N5E4</accession>
<dbReference type="NCBIfam" id="TIGR04350">
    <property type="entry name" value="C_S_lyase_PatB"/>
    <property type="match status" value="1"/>
</dbReference>
<dbReference type="InterPro" id="IPR027619">
    <property type="entry name" value="C-S_lyase_PatB-like"/>
</dbReference>
<organism evidence="7 8">
    <name type="scientific">Anaerolinea thermophila (strain DSM 14523 / JCM 11388 / NBRC 100420 / UNI-1)</name>
    <dbReference type="NCBI Taxonomy" id="926569"/>
    <lineage>
        <taxon>Bacteria</taxon>
        <taxon>Bacillati</taxon>
        <taxon>Chloroflexota</taxon>
        <taxon>Anaerolineae</taxon>
        <taxon>Anaerolineales</taxon>
        <taxon>Anaerolineaceae</taxon>
        <taxon>Anaerolinea</taxon>
    </lineage>
</organism>
<comment type="similarity">
    <text evidence="5">Belongs to the class-II pyridoxal-phosphate-dependent aminotransferase family. MalY/PatB cystathionine beta-lyase subfamily.</text>
</comment>
<dbReference type="HOGENOM" id="CLU_017584_15_0_0"/>
<dbReference type="InterPro" id="IPR051798">
    <property type="entry name" value="Class-II_PLP-Dep_Aminotrans"/>
</dbReference>
<evidence type="ECO:0000259" key="6">
    <source>
        <dbReference type="Pfam" id="PF00155"/>
    </source>
</evidence>
<dbReference type="STRING" id="926569.ANT_16320"/>
<keyword evidence="7" id="KW-0032">Aminotransferase</keyword>
<sequence length="383" mass="43242">MKYDFDTVIPRQNTDSEKWSFYPKDVLPMWVADMDFRSPEPVIEALRARVEHGVFGYPNQATVLKDLLVERMAHRYSWKITPEDIILLPGVVPGINIACHAFAHHKGVVVQPPVYGPFLTAPQNAKAIRLDAPLVQNNLGEYEIDWDILKTACSKDANLMIFCSPHNPVGRVWKREELEKMGELCLRHRVVLCSDEIHCDLVYPGHAHIPIASLSPELAHNTITLMAPSKTFNLPGLFCSFAIIQNPQLREEFLNARQGLVGGVNIMGITASVAAYQSGEEWLTQLLDYLQGNRDFLYNILQAEFPELKMSKPEGTYLAWIDCRNLPETFSNPSKFFLEKAKVGVVDGKWFGKEGEGFVRLNFGCPRSILNEALERMKLALSS</sequence>
<dbReference type="RefSeq" id="WP_013560038.1">
    <property type="nucleotide sequence ID" value="NC_014960.1"/>
</dbReference>
<dbReference type="InterPro" id="IPR015422">
    <property type="entry name" value="PyrdxlP-dep_Trfase_small"/>
</dbReference>
<dbReference type="GO" id="GO:0047804">
    <property type="term" value="F:cysteine-S-conjugate beta-lyase activity"/>
    <property type="evidence" value="ECO:0007669"/>
    <property type="project" value="UniProtKB-EC"/>
</dbReference>
<dbReference type="KEGG" id="atm:ANT_16320"/>
<dbReference type="GO" id="GO:0008483">
    <property type="term" value="F:transaminase activity"/>
    <property type="evidence" value="ECO:0007669"/>
    <property type="project" value="UniProtKB-KW"/>
</dbReference>
<dbReference type="Gene3D" id="3.40.640.10">
    <property type="entry name" value="Type I PLP-dependent aspartate aminotransferase-like (Major domain)"/>
    <property type="match status" value="1"/>
</dbReference>
<dbReference type="InterPro" id="IPR015424">
    <property type="entry name" value="PyrdxlP-dep_Trfase"/>
</dbReference>
<evidence type="ECO:0000256" key="1">
    <source>
        <dbReference type="ARBA" id="ARBA00001933"/>
    </source>
</evidence>
<dbReference type="SUPFAM" id="SSF53383">
    <property type="entry name" value="PLP-dependent transferases"/>
    <property type="match status" value="1"/>
</dbReference>
<keyword evidence="4" id="KW-0456">Lyase</keyword>
<dbReference type="PANTHER" id="PTHR43525">
    <property type="entry name" value="PROTEIN MALY"/>
    <property type="match status" value="1"/>
</dbReference>
<name>E8N5E4_ANATU</name>
<evidence type="ECO:0000256" key="5">
    <source>
        <dbReference type="ARBA" id="ARBA00037974"/>
    </source>
</evidence>
<keyword evidence="7" id="KW-0808">Transferase</keyword>
<evidence type="ECO:0000313" key="7">
    <source>
        <dbReference type="EMBL" id="BAJ63658.1"/>
    </source>
</evidence>
<proteinExistence type="inferred from homology"/>
<protein>
    <recommendedName>
        <fullName evidence="2">cysteine-S-conjugate beta-lyase</fullName>
        <ecNumber evidence="2">4.4.1.13</ecNumber>
    </recommendedName>
</protein>
<evidence type="ECO:0000313" key="8">
    <source>
        <dbReference type="Proteomes" id="UP000008922"/>
    </source>
</evidence>
<dbReference type="InterPro" id="IPR015421">
    <property type="entry name" value="PyrdxlP-dep_Trfase_major"/>
</dbReference>
<dbReference type="AlphaFoldDB" id="E8N5E4"/>
<reference evidence="7 8" key="1">
    <citation type="submission" date="2010-12" db="EMBL/GenBank/DDBJ databases">
        <title>Whole genome sequence of Anaerolinea thermophila UNI-1.</title>
        <authorList>
            <person name="Narita-Yamada S."/>
            <person name="Kishi E."/>
            <person name="Watanabe Y."/>
            <person name="Takasaki K."/>
            <person name="Ankai A."/>
            <person name="Oguchi A."/>
            <person name="Fukui S."/>
            <person name="Takahashi M."/>
            <person name="Yashiro I."/>
            <person name="Hosoyama A."/>
            <person name="Sekiguchi Y."/>
            <person name="Hanada S."/>
            <person name="Fujita N."/>
        </authorList>
    </citation>
    <scope>NUCLEOTIDE SEQUENCE [LARGE SCALE GENOMIC DNA]</scope>
    <source>
        <strain evidence="8">DSM 14523 / JCM 11388 / NBRC 100420 / UNI-1</strain>
    </source>
</reference>
<dbReference type="InterPro" id="IPR004839">
    <property type="entry name" value="Aminotransferase_I/II_large"/>
</dbReference>
<dbReference type="eggNOG" id="COG1168">
    <property type="taxonomic scope" value="Bacteria"/>
</dbReference>
<evidence type="ECO:0000256" key="2">
    <source>
        <dbReference type="ARBA" id="ARBA00012224"/>
    </source>
</evidence>
<dbReference type="Gene3D" id="3.90.1150.10">
    <property type="entry name" value="Aspartate Aminotransferase, domain 1"/>
    <property type="match status" value="1"/>
</dbReference>
<dbReference type="InParanoid" id="E8N5E4"/>